<evidence type="ECO:0008006" key="3">
    <source>
        <dbReference type="Google" id="ProtNLM"/>
    </source>
</evidence>
<reference evidence="2" key="1">
    <citation type="journal article" date="2019" name="Int. J. Syst. Evol. Microbiol.">
        <title>The Global Catalogue of Microorganisms (GCM) 10K type strain sequencing project: providing services to taxonomists for standard genome sequencing and annotation.</title>
        <authorList>
            <consortium name="The Broad Institute Genomics Platform"/>
            <consortium name="The Broad Institute Genome Sequencing Center for Infectious Disease"/>
            <person name="Wu L."/>
            <person name="Ma J."/>
        </authorList>
    </citation>
    <scope>NUCLEOTIDE SEQUENCE [LARGE SCALE GENOMIC DNA]</scope>
    <source>
        <strain evidence="2">TISTR 2466</strain>
    </source>
</reference>
<evidence type="ECO:0000313" key="1">
    <source>
        <dbReference type="EMBL" id="MFD2695989.1"/>
    </source>
</evidence>
<dbReference type="RefSeq" id="WP_253061665.1">
    <property type="nucleotide sequence ID" value="NZ_JAMXWM010000010.1"/>
</dbReference>
<dbReference type="EMBL" id="JBHUMQ010000057">
    <property type="protein sequence ID" value="MFD2695989.1"/>
    <property type="molecule type" value="Genomic_DNA"/>
</dbReference>
<keyword evidence="2" id="KW-1185">Reference proteome</keyword>
<dbReference type="Proteomes" id="UP001597399">
    <property type="component" value="Unassembled WGS sequence"/>
</dbReference>
<proteinExistence type="predicted"/>
<evidence type="ECO:0000313" key="2">
    <source>
        <dbReference type="Proteomes" id="UP001597399"/>
    </source>
</evidence>
<comment type="caution">
    <text evidence="1">The sequence shown here is derived from an EMBL/GenBank/DDBJ whole genome shotgun (WGS) entry which is preliminary data.</text>
</comment>
<gene>
    <name evidence="1" type="ORF">ACFSUE_20485</name>
</gene>
<protein>
    <recommendedName>
        <fullName evidence="3">MAE-28990/MAE-18760-like HEPN domain-containing protein</fullName>
    </recommendedName>
</protein>
<organism evidence="1 2">
    <name type="scientific">Sporolactobacillus shoreicorticis</name>
    <dbReference type="NCBI Taxonomy" id="1923877"/>
    <lineage>
        <taxon>Bacteria</taxon>
        <taxon>Bacillati</taxon>
        <taxon>Bacillota</taxon>
        <taxon>Bacilli</taxon>
        <taxon>Bacillales</taxon>
        <taxon>Sporolactobacillaceae</taxon>
        <taxon>Sporolactobacillus</taxon>
    </lineage>
</organism>
<sequence length="322" mass="36498">MPTRLPSHNVPLLLIADVLCYINNNASSNIEDLRRFTSKSEAYIRSCLAVCKMLNIIDDNDDANPIVNELGKTPNEELKLNVMRRFIQEYEPFIAFIQYHLNDSTLEESARKVYVLYKFEGKDHIFLKDLFISWGTATSIFAINGNSIDLEEKIKTYLSGTNTLNINLDDDMAIRLYIGNTLSTDIFSTLSSAEIEELVASYKKYKTDPRGAIECAGRAFEDFLRRTFRDVDVSRKNGIGQVINALYNYKNASGVLDNKIHNKQASIGSAIGDIRNMAGHGLEARTFERWNLTSHSAQLYIELVLSTVRSIYIYIQDSSLAF</sequence>
<accession>A0ABW5S9K8</accession>
<name>A0ABW5S9K8_9BACL</name>